<gene>
    <name evidence="1" type="ORF">S12H4_35165</name>
</gene>
<organism evidence="1">
    <name type="scientific">marine sediment metagenome</name>
    <dbReference type="NCBI Taxonomy" id="412755"/>
    <lineage>
        <taxon>unclassified sequences</taxon>
        <taxon>metagenomes</taxon>
        <taxon>ecological metagenomes</taxon>
    </lineage>
</organism>
<comment type="caution">
    <text evidence="1">The sequence shown here is derived from an EMBL/GenBank/DDBJ whole genome shotgun (WGS) entry which is preliminary data.</text>
</comment>
<name>X1UW78_9ZZZZ</name>
<accession>X1UW78</accession>
<protein>
    <submittedName>
        <fullName evidence="1">Uncharacterized protein</fullName>
    </submittedName>
</protein>
<proteinExistence type="predicted"/>
<dbReference type="AlphaFoldDB" id="X1UW78"/>
<sequence length="106" mass="12964">MAFKFTREDDETFHSLRSAERHKVVLSKHPSRNRELLHVLEVRHPWRQLTRYNREMLCVDVPQFGRKQGLQQRFPFRLRHKRAVQIVRILPDHRELENIEIKNGFL</sequence>
<dbReference type="EMBL" id="BARW01020863">
    <property type="protein sequence ID" value="GAI96609.1"/>
    <property type="molecule type" value="Genomic_DNA"/>
</dbReference>
<reference evidence="1" key="1">
    <citation type="journal article" date="2014" name="Front. Microbiol.">
        <title>High frequency of phylogenetically diverse reductive dehalogenase-homologous genes in deep subseafloor sedimentary metagenomes.</title>
        <authorList>
            <person name="Kawai M."/>
            <person name="Futagami T."/>
            <person name="Toyoda A."/>
            <person name="Takaki Y."/>
            <person name="Nishi S."/>
            <person name="Hori S."/>
            <person name="Arai W."/>
            <person name="Tsubouchi T."/>
            <person name="Morono Y."/>
            <person name="Uchiyama I."/>
            <person name="Ito T."/>
            <person name="Fujiyama A."/>
            <person name="Inagaki F."/>
            <person name="Takami H."/>
        </authorList>
    </citation>
    <scope>NUCLEOTIDE SEQUENCE</scope>
    <source>
        <strain evidence="1">Expedition CK06-06</strain>
    </source>
</reference>
<evidence type="ECO:0000313" key="1">
    <source>
        <dbReference type="EMBL" id="GAI96609.1"/>
    </source>
</evidence>